<dbReference type="GO" id="GO:0005524">
    <property type="term" value="F:ATP binding"/>
    <property type="evidence" value="ECO:0007669"/>
    <property type="project" value="UniProtKB-UniRule"/>
</dbReference>
<dbReference type="CDD" id="cd00496">
    <property type="entry name" value="PheRS_alpha_core"/>
    <property type="match status" value="1"/>
</dbReference>
<evidence type="ECO:0000313" key="15">
    <source>
        <dbReference type="EMBL" id="RGD74142.1"/>
    </source>
</evidence>
<keyword evidence="6 13" id="KW-0479">Metal-binding</keyword>
<dbReference type="AlphaFoldDB" id="A0A3E3DY01"/>
<dbReference type="EMBL" id="QUSM01000003">
    <property type="protein sequence ID" value="RGD74142.1"/>
    <property type="molecule type" value="Genomic_DNA"/>
</dbReference>
<evidence type="ECO:0000256" key="8">
    <source>
        <dbReference type="ARBA" id="ARBA00022840"/>
    </source>
</evidence>
<dbReference type="InterPro" id="IPR010978">
    <property type="entry name" value="tRNA-bd_arm"/>
</dbReference>
<name>A0A3E3DY01_9FIRM</name>
<dbReference type="EC" id="6.1.1.20" evidence="13"/>
<evidence type="ECO:0000256" key="10">
    <source>
        <dbReference type="ARBA" id="ARBA00022917"/>
    </source>
</evidence>
<comment type="subcellular location">
    <subcellularLocation>
        <location evidence="1 13">Cytoplasm</location>
    </subcellularLocation>
</comment>
<dbReference type="PANTHER" id="PTHR11538:SF41">
    <property type="entry name" value="PHENYLALANINE--TRNA LIGASE, MITOCHONDRIAL"/>
    <property type="match status" value="1"/>
</dbReference>
<dbReference type="InterPro" id="IPR022911">
    <property type="entry name" value="Phe_tRNA_ligase_alpha1_bac"/>
</dbReference>
<evidence type="ECO:0000256" key="7">
    <source>
        <dbReference type="ARBA" id="ARBA00022741"/>
    </source>
</evidence>
<organism evidence="15 16">
    <name type="scientific">Anaerofustis stercorihominis</name>
    <dbReference type="NCBI Taxonomy" id="214853"/>
    <lineage>
        <taxon>Bacteria</taxon>
        <taxon>Bacillati</taxon>
        <taxon>Bacillota</taxon>
        <taxon>Clostridia</taxon>
        <taxon>Eubacteriales</taxon>
        <taxon>Eubacteriaceae</taxon>
        <taxon>Anaerofustis</taxon>
    </lineage>
</organism>
<dbReference type="InterPro" id="IPR006195">
    <property type="entry name" value="aa-tRNA-synth_II"/>
</dbReference>
<dbReference type="InterPro" id="IPR045864">
    <property type="entry name" value="aa-tRNA-synth_II/BPL/LPL"/>
</dbReference>
<dbReference type="GO" id="GO:0004826">
    <property type="term" value="F:phenylalanine-tRNA ligase activity"/>
    <property type="evidence" value="ECO:0007669"/>
    <property type="project" value="UniProtKB-UniRule"/>
</dbReference>
<evidence type="ECO:0000256" key="12">
    <source>
        <dbReference type="ARBA" id="ARBA00049255"/>
    </source>
</evidence>
<comment type="subunit">
    <text evidence="3 13">Tetramer of two alpha and two beta subunits.</text>
</comment>
<dbReference type="GO" id="GO:0005737">
    <property type="term" value="C:cytoplasm"/>
    <property type="evidence" value="ECO:0007669"/>
    <property type="project" value="UniProtKB-SubCell"/>
</dbReference>
<evidence type="ECO:0000256" key="11">
    <source>
        <dbReference type="ARBA" id="ARBA00023146"/>
    </source>
</evidence>
<dbReference type="HAMAP" id="MF_00281">
    <property type="entry name" value="Phe_tRNA_synth_alpha1"/>
    <property type="match status" value="1"/>
</dbReference>
<keyword evidence="5 13" id="KW-0436">Ligase</keyword>
<dbReference type="Pfam" id="PF02912">
    <property type="entry name" value="Phe_tRNA-synt_N"/>
    <property type="match status" value="1"/>
</dbReference>
<dbReference type="Pfam" id="PF01409">
    <property type="entry name" value="tRNA-synt_2d"/>
    <property type="match status" value="1"/>
</dbReference>
<evidence type="ECO:0000256" key="3">
    <source>
        <dbReference type="ARBA" id="ARBA00011209"/>
    </source>
</evidence>
<protein>
    <recommendedName>
        <fullName evidence="13">Phenylalanine--tRNA ligase alpha subunit</fullName>
        <ecNumber evidence="13">6.1.1.20</ecNumber>
    </recommendedName>
    <alternativeName>
        <fullName evidence="13">Phenylalanyl-tRNA synthetase alpha subunit</fullName>
        <shortName evidence="13">PheRS</shortName>
    </alternativeName>
</protein>
<keyword evidence="10 13" id="KW-0648">Protein biosynthesis</keyword>
<comment type="catalytic activity">
    <reaction evidence="12 13">
        <text>tRNA(Phe) + L-phenylalanine + ATP = L-phenylalanyl-tRNA(Phe) + AMP + diphosphate + H(+)</text>
        <dbReference type="Rhea" id="RHEA:19413"/>
        <dbReference type="Rhea" id="RHEA-COMP:9668"/>
        <dbReference type="Rhea" id="RHEA-COMP:9699"/>
        <dbReference type="ChEBI" id="CHEBI:15378"/>
        <dbReference type="ChEBI" id="CHEBI:30616"/>
        <dbReference type="ChEBI" id="CHEBI:33019"/>
        <dbReference type="ChEBI" id="CHEBI:58095"/>
        <dbReference type="ChEBI" id="CHEBI:78442"/>
        <dbReference type="ChEBI" id="CHEBI:78531"/>
        <dbReference type="ChEBI" id="CHEBI:456215"/>
        <dbReference type="EC" id="6.1.1.20"/>
    </reaction>
</comment>
<dbReference type="PROSITE" id="PS50862">
    <property type="entry name" value="AA_TRNA_LIGASE_II"/>
    <property type="match status" value="1"/>
</dbReference>
<dbReference type="InterPro" id="IPR004188">
    <property type="entry name" value="Phe-tRNA_ligase_II_N"/>
</dbReference>
<evidence type="ECO:0000256" key="4">
    <source>
        <dbReference type="ARBA" id="ARBA00022490"/>
    </source>
</evidence>
<feature type="binding site" evidence="13">
    <location>
        <position position="254"/>
    </location>
    <ligand>
        <name>Mg(2+)</name>
        <dbReference type="ChEBI" id="CHEBI:18420"/>
        <note>shared with beta subunit</note>
    </ligand>
</feature>
<dbReference type="InterPro" id="IPR002319">
    <property type="entry name" value="Phenylalanyl-tRNA_Synthase"/>
</dbReference>
<sequence>MKEQLLNISKEAKEKIQNLNALEDLENFRIEFLGKKGKLTSILRGMGGLSKEERPIIGKLANEVRADIEEELNKMKSSIEDKLMEEKLKRDKIDITLPGKEVLTGHHHPLYHVIGELQEIFESLGFSVAEGPEVELVKYNFDNLNVPLDHSSRDESDTFYVEGGNCLRTQTSPVQIRAMKDQELPIKVIAPGKVYRTDEIDATHSPLFHQLEGLIVDKGITMADLKGTLEYVVKKLYGEDTKTRFRPHQFYFTEPSAEMDATCVVCKGKGCNVCKGSGYIEILGCGMVHPNVLRACGIDPEVYSGFAFGLGLDRMTTLKYGIKDLRLLFGNDTELLTQF</sequence>
<feature type="domain" description="Aminoacyl-transfer RNA synthetases class-II family profile" evidence="14">
    <location>
        <begin position="117"/>
        <end position="318"/>
    </location>
</feature>
<dbReference type="GO" id="GO:0000287">
    <property type="term" value="F:magnesium ion binding"/>
    <property type="evidence" value="ECO:0007669"/>
    <property type="project" value="UniProtKB-UniRule"/>
</dbReference>
<evidence type="ECO:0000256" key="2">
    <source>
        <dbReference type="ARBA" id="ARBA00010207"/>
    </source>
</evidence>
<keyword evidence="11 13" id="KW-0030">Aminoacyl-tRNA synthetase</keyword>
<dbReference type="Proteomes" id="UP000261212">
    <property type="component" value="Unassembled WGS sequence"/>
</dbReference>
<evidence type="ECO:0000256" key="13">
    <source>
        <dbReference type="HAMAP-Rule" id="MF_00281"/>
    </source>
</evidence>
<proteinExistence type="inferred from homology"/>
<dbReference type="Gene3D" id="3.30.930.10">
    <property type="entry name" value="Bira Bifunctional Protein, Domain 2"/>
    <property type="match status" value="1"/>
</dbReference>
<reference evidence="15 16" key="1">
    <citation type="submission" date="2018-08" db="EMBL/GenBank/DDBJ databases">
        <title>A genome reference for cultivated species of the human gut microbiota.</title>
        <authorList>
            <person name="Zou Y."/>
            <person name="Xue W."/>
            <person name="Luo G."/>
        </authorList>
    </citation>
    <scope>NUCLEOTIDE SEQUENCE [LARGE SCALE GENOMIC DNA]</scope>
    <source>
        <strain evidence="15 16">AM25-6</strain>
    </source>
</reference>
<evidence type="ECO:0000259" key="14">
    <source>
        <dbReference type="PROSITE" id="PS50862"/>
    </source>
</evidence>
<dbReference type="RefSeq" id="WP_117531995.1">
    <property type="nucleotide sequence ID" value="NZ_QUSM01000003.1"/>
</dbReference>
<dbReference type="GO" id="GO:0140096">
    <property type="term" value="F:catalytic activity, acting on a protein"/>
    <property type="evidence" value="ECO:0007669"/>
    <property type="project" value="UniProtKB-ARBA"/>
</dbReference>
<dbReference type="InterPro" id="IPR004529">
    <property type="entry name" value="Phe-tRNA-synth_IIc_asu"/>
</dbReference>
<keyword evidence="7 13" id="KW-0547">Nucleotide-binding</keyword>
<comment type="caution">
    <text evidence="15">The sequence shown here is derived from an EMBL/GenBank/DDBJ whole genome shotgun (WGS) entry which is preliminary data.</text>
</comment>
<keyword evidence="9 13" id="KW-0460">Magnesium</keyword>
<keyword evidence="4 13" id="KW-0963">Cytoplasm</keyword>
<dbReference type="PANTHER" id="PTHR11538">
    <property type="entry name" value="PHENYLALANYL-TRNA SYNTHETASE"/>
    <property type="match status" value="1"/>
</dbReference>
<evidence type="ECO:0000256" key="6">
    <source>
        <dbReference type="ARBA" id="ARBA00022723"/>
    </source>
</evidence>
<gene>
    <name evidence="13" type="primary">pheS</name>
    <name evidence="15" type="ORF">DW687_05080</name>
</gene>
<dbReference type="GO" id="GO:0016740">
    <property type="term" value="F:transferase activity"/>
    <property type="evidence" value="ECO:0007669"/>
    <property type="project" value="UniProtKB-ARBA"/>
</dbReference>
<evidence type="ECO:0000256" key="5">
    <source>
        <dbReference type="ARBA" id="ARBA00022598"/>
    </source>
</evidence>
<accession>A0A3E3DY01</accession>
<dbReference type="FunFam" id="3.30.930.10:FF:000003">
    <property type="entry name" value="Phenylalanine--tRNA ligase alpha subunit"/>
    <property type="match status" value="1"/>
</dbReference>
<dbReference type="SUPFAM" id="SSF46589">
    <property type="entry name" value="tRNA-binding arm"/>
    <property type="match status" value="1"/>
</dbReference>
<dbReference type="GO" id="GO:0000049">
    <property type="term" value="F:tRNA binding"/>
    <property type="evidence" value="ECO:0007669"/>
    <property type="project" value="InterPro"/>
</dbReference>
<dbReference type="GO" id="GO:0006432">
    <property type="term" value="P:phenylalanyl-tRNA aminoacylation"/>
    <property type="evidence" value="ECO:0007669"/>
    <property type="project" value="UniProtKB-UniRule"/>
</dbReference>
<keyword evidence="8 13" id="KW-0067">ATP-binding</keyword>
<evidence type="ECO:0000313" key="16">
    <source>
        <dbReference type="Proteomes" id="UP000261212"/>
    </source>
</evidence>
<evidence type="ECO:0000256" key="1">
    <source>
        <dbReference type="ARBA" id="ARBA00004496"/>
    </source>
</evidence>
<dbReference type="SUPFAM" id="SSF55681">
    <property type="entry name" value="Class II aaRS and biotin synthetases"/>
    <property type="match status" value="1"/>
</dbReference>
<comment type="similarity">
    <text evidence="2 13">Belongs to the class-II aminoacyl-tRNA synthetase family. Phe-tRNA synthetase alpha subunit type 1 subfamily.</text>
</comment>
<evidence type="ECO:0000256" key="9">
    <source>
        <dbReference type="ARBA" id="ARBA00022842"/>
    </source>
</evidence>
<dbReference type="NCBIfam" id="TIGR00468">
    <property type="entry name" value="pheS"/>
    <property type="match status" value="1"/>
</dbReference>
<comment type="cofactor">
    <cofactor evidence="13">
        <name>Mg(2+)</name>
        <dbReference type="ChEBI" id="CHEBI:18420"/>
    </cofactor>
    <text evidence="13">Binds 2 magnesium ions per tetramer.</text>
</comment>